<dbReference type="Proteomes" id="UP001596142">
    <property type="component" value="Unassembled WGS sequence"/>
</dbReference>
<dbReference type="EMBL" id="JBHSOZ010000003">
    <property type="protein sequence ID" value="MFC5712845.1"/>
    <property type="molecule type" value="Genomic_DNA"/>
</dbReference>
<dbReference type="RefSeq" id="WP_385940126.1">
    <property type="nucleotide sequence ID" value="NZ_JBHSOZ010000003.1"/>
</dbReference>
<dbReference type="InterPro" id="IPR011650">
    <property type="entry name" value="Peptidase_M20_dimer"/>
</dbReference>
<dbReference type="SUPFAM" id="SSF55031">
    <property type="entry name" value="Bacterial exopeptidase dimerisation domain"/>
    <property type="match status" value="1"/>
</dbReference>
<evidence type="ECO:0000259" key="9">
    <source>
        <dbReference type="Pfam" id="PF07687"/>
    </source>
</evidence>
<dbReference type="InterPro" id="IPR050072">
    <property type="entry name" value="Peptidase_M20A"/>
</dbReference>
<dbReference type="NCBIfam" id="TIGR01887">
    <property type="entry name" value="dipeptidaselike"/>
    <property type="match status" value="1"/>
</dbReference>
<comment type="cofactor">
    <cofactor evidence="1">
        <name>Zn(2+)</name>
        <dbReference type="ChEBI" id="CHEBI:29105"/>
    </cofactor>
</comment>
<sequence length="471" mass="52155">MTINWMDEVLQRKEKILSETSEFLSIPSILDETTAAPNAPFGKKVAEALEYILEKGTKDGFSTKNVEGYAGHIHYGSYKETVGVLCHVDVVPPGDGWTNDPFSPVIKDGKLIARGAIDDKGPTMAAYFALQLIKDLELPLSKNIRLIIGADEESEWRCVKRYFEEEPVPDTGFAPDAEFPVIFAEKGICDFFFKGAGSKSKDGKADFHLDKFNAGHRLNMVPEKAEAHITAESEQKASDMAERFESFLKKEEVTGRKERSGDTLVLTLEGKAAHGSLPQQGINAGVLMAQFLNKVPMDKRGGSFVELISTHFSDFVGEKAGIEIEDEVSGHLTINPGLVRYNEETDELGVNIRYPVKASYETIKAQLEHIAQKFEMKIDVAAHKGPHFVDPEDPLVQTLQKVYEKYTEDKSSPIAIGGGTYARAMTSGVAFGPLFPGREEVAHQRDEHIFVEDLLKCTAIYAEALYELSKK</sequence>
<dbReference type="EC" id="3.4.13.-" evidence="10"/>
<evidence type="ECO:0000256" key="5">
    <source>
        <dbReference type="ARBA" id="ARBA00022801"/>
    </source>
</evidence>
<proteinExistence type="inferred from homology"/>
<evidence type="ECO:0000256" key="8">
    <source>
        <dbReference type="ARBA" id="ARBA00023049"/>
    </source>
</evidence>
<evidence type="ECO:0000256" key="7">
    <source>
        <dbReference type="ARBA" id="ARBA00022997"/>
    </source>
</evidence>
<dbReference type="InterPro" id="IPR002933">
    <property type="entry name" value="Peptidase_M20"/>
</dbReference>
<evidence type="ECO:0000256" key="1">
    <source>
        <dbReference type="ARBA" id="ARBA00001947"/>
    </source>
</evidence>
<evidence type="ECO:0000313" key="11">
    <source>
        <dbReference type="Proteomes" id="UP001596142"/>
    </source>
</evidence>
<evidence type="ECO:0000256" key="3">
    <source>
        <dbReference type="ARBA" id="ARBA00022670"/>
    </source>
</evidence>
<keyword evidence="5 10" id="KW-0378">Hydrolase</keyword>
<name>A0ABW0YK77_9BACI</name>
<comment type="similarity">
    <text evidence="2">Belongs to the peptidase M20A family.</text>
</comment>
<dbReference type="Pfam" id="PF01546">
    <property type="entry name" value="Peptidase_M20"/>
    <property type="match status" value="1"/>
</dbReference>
<dbReference type="SUPFAM" id="SSF53187">
    <property type="entry name" value="Zn-dependent exopeptidases"/>
    <property type="match status" value="1"/>
</dbReference>
<evidence type="ECO:0000256" key="2">
    <source>
        <dbReference type="ARBA" id="ARBA00006247"/>
    </source>
</evidence>
<comment type="caution">
    <text evidence="10">The sequence shown here is derived from an EMBL/GenBank/DDBJ whole genome shotgun (WGS) entry which is preliminary data.</text>
</comment>
<dbReference type="PANTHER" id="PTHR43808:SF31">
    <property type="entry name" value="N-ACETYL-L-CITRULLINE DEACETYLASE"/>
    <property type="match status" value="1"/>
</dbReference>
<feature type="domain" description="Peptidase M20 dimerisation" evidence="9">
    <location>
        <begin position="263"/>
        <end position="339"/>
    </location>
</feature>
<evidence type="ECO:0000256" key="4">
    <source>
        <dbReference type="ARBA" id="ARBA00022723"/>
    </source>
</evidence>
<evidence type="ECO:0000313" key="10">
    <source>
        <dbReference type="EMBL" id="MFC5712845.1"/>
    </source>
</evidence>
<dbReference type="Gene3D" id="3.40.630.10">
    <property type="entry name" value="Zn peptidases"/>
    <property type="match status" value="1"/>
</dbReference>
<reference evidence="11" key="1">
    <citation type="journal article" date="2019" name="Int. J. Syst. Evol. Microbiol.">
        <title>The Global Catalogue of Microorganisms (GCM) 10K type strain sequencing project: providing services to taxonomists for standard genome sequencing and annotation.</title>
        <authorList>
            <consortium name="The Broad Institute Genomics Platform"/>
            <consortium name="The Broad Institute Genome Sequencing Center for Infectious Disease"/>
            <person name="Wu L."/>
            <person name="Ma J."/>
        </authorList>
    </citation>
    <scope>NUCLEOTIDE SEQUENCE [LARGE SCALE GENOMIC DNA]</scope>
    <source>
        <strain evidence="11">CECT 7184</strain>
    </source>
</reference>
<dbReference type="CDD" id="cd03888">
    <property type="entry name" value="M20_PepV"/>
    <property type="match status" value="1"/>
</dbReference>
<dbReference type="Pfam" id="PF07687">
    <property type="entry name" value="M20_dimer"/>
    <property type="match status" value="1"/>
</dbReference>
<dbReference type="Gene3D" id="3.30.70.360">
    <property type="match status" value="2"/>
</dbReference>
<dbReference type="InterPro" id="IPR010964">
    <property type="entry name" value="M20A_pepV-rel"/>
</dbReference>
<keyword evidence="7 10" id="KW-0224">Dipeptidase</keyword>
<evidence type="ECO:0000256" key="6">
    <source>
        <dbReference type="ARBA" id="ARBA00022833"/>
    </source>
</evidence>
<dbReference type="NCBIfam" id="NF005591">
    <property type="entry name" value="PRK07318.1"/>
    <property type="match status" value="1"/>
</dbReference>
<dbReference type="GO" id="GO:0016805">
    <property type="term" value="F:dipeptidase activity"/>
    <property type="evidence" value="ECO:0007669"/>
    <property type="project" value="UniProtKB-KW"/>
</dbReference>
<keyword evidence="3" id="KW-0645">Protease</keyword>
<dbReference type="PANTHER" id="PTHR43808">
    <property type="entry name" value="ACETYLORNITHINE DEACETYLASE"/>
    <property type="match status" value="1"/>
</dbReference>
<keyword evidence="8" id="KW-0482">Metalloprotease</keyword>
<protein>
    <submittedName>
        <fullName evidence="10">Dipeptidase PepV</fullName>
        <ecNumber evidence="10">3.4.13.-</ecNumber>
    </submittedName>
</protein>
<accession>A0ABW0YK77</accession>
<gene>
    <name evidence="10" type="primary">pepV</name>
    <name evidence="10" type="ORF">ACFPU1_08635</name>
</gene>
<keyword evidence="4" id="KW-0479">Metal-binding</keyword>
<dbReference type="InterPro" id="IPR036264">
    <property type="entry name" value="Bact_exopeptidase_dim_dom"/>
</dbReference>
<keyword evidence="6" id="KW-0862">Zinc</keyword>
<organism evidence="10 11">
    <name type="scientific">Thalassorhabdus alkalitolerans</name>
    <dbReference type="NCBI Taxonomy" id="2282697"/>
    <lineage>
        <taxon>Bacteria</taxon>
        <taxon>Bacillati</taxon>
        <taxon>Bacillota</taxon>
        <taxon>Bacilli</taxon>
        <taxon>Bacillales</taxon>
        <taxon>Bacillaceae</taxon>
        <taxon>Thalassorhabdus</taxon>
    </lineage>
</organism>
<keyword evidence="11" id="KW-1185">Reference proteome</keyword>